<reference evidence="2 3" key="1">
    <citation type="journal article" date="2022" name="Mar. Drugs">
        <title>Bioassay-Guided Fractionation Leads to the Detection of Cholic Acid Generated by the Rare Thalassomonas sp.</title>
        <authorList>
            <person name="Pheiffer F."/>
            <person name="Schneider Y.K."/>
            <person name="Hansen E.H."/>
            <person name="Andersen J.H."/>
            <person name="Isaksson J."/>
            <person name="Busche T."/>
            <person name="R C."/>
            <person name="Kalinowski J."/>
            <person name="Zyl L.V."/>
            <person name="Trindade M."/>
        </authorList>
    </citation>
    <scope>NUCLEOTIDE SEQUENCE [LARGE SCALE GENOMIC DNA]</scope>
    <source>
        <strain evidence="2 3">A5K-61T</strain>
    </source>
</reference>
<feature type="transmembrane region" description="Helical" evidence="1">
    <location>
        <begin position="50"/>
        <end position="71"/>
    </location>
</feature>
<evidence type="ECO:0000313" key="3">
    <source>
        <dbReference type="Proteomes" id="UP001215231"/>
    </source>
</evidence>
<feature type="transmembrane region" description="Helical" evidence="1">
    <location>
        <begin position="192"/>
        <end position="210"/>
    </location>
</feature>
<organism evidence="2 3">
    <name type="scientific">Thalassomonas haliotis</name>
    <dbReference type="NCBI Taxonomy" id="485448"/>
    <lineage>
        <taxon>Bacteria</taxon>
        <taxon>Pseudomonadati</taxon>
        <taxon>Pseudomonadota</taxon>
        <taxon>Gammaproteobacteria</taxon>
        <taxon>Alteromonadales</taxon>
        <taxon>Colwelliaceae</taxon>
        <taxon>Thalassomonas</taxon>
    </lineage>
</organism>
<feature type="transmembrane region" description="Helical" evidence="1">
    <location>
        <begin position="78"/>
        <end position="96"/>
    </location>
</feature>
<gene>
    <name evidence="2" type="ORF">H3N35_06520</name>
</gene>
<proteinExistence type="predicted"/>
<feature type="transmembrane region" description="Helical" evidence="1">
    <location>
        <begin position="139"/>
        <end position="156"/>
    </location>
</feature>
<feature type="transmembrane region" description="Helical" evidence="1">
    <location>
        <begin position="116"/>
        <end position="132"/>
    </location>
</feature>
<sequence>MQARYNTLVLLLVALSGALLGLSILLTGSHKHITLVTDFYAVTDLLPASVFNALAALAFIASAILALLAIRAPELRPVLAYLLLAVSLVPLVSLFGQSRWIDALGGFPAIGSGQGVIKYFALLSIAVLLLRPQLPRRQAIWISIFPVLLVLLWIGGMKFTALEAKGIEDLVLSSPLMSWMYQLWDVQTTSNIIGVYDLVAVLLLIAAIYYQKLVLPAILMSGMVFVVTQTFLVSFSPSLSAETMLTGTGHFLIKDLWFIANLALFYPLVMTEKDRL</sequence>
<accession>A0ABY7VHA4</accession>
<evidence type="ECO:0000256" key="1">
    <source>
        <dbReference type="SAM" id="Phobius"/>
    </source>
</evidence>
<keyword evidence="1" id="KW-0472">Membrane</keyword>
<dbReference type="InterPro" id="IPR007339">
    <property type="entry name" value="RclC-like"/>
</dbReference>
<dbReference type="Pfam" id="PF04224">
    <property type="entry name" value="DUF417"/>
    <property type="match status" value="1"/>
</dbReference>
<protein>
    <submittedName>
        <fullName evidence="2">DUF417 family protein</fullName>
    </submittedName>
</protein>
<evidence type="ECO:0000313" key="2">
    <source>
        <dbReference type="EMBL" id="WDE13094.1"/>
    </source>
</evidence>
<feature type="transmembrane region" description="Helical" evidence="1">
    <location>
        <begin position="251"/>
        <end position="269"/>
    </location>
</feature>
<dbReference type="PANTHER" id="PTHR40106:SF1">
    <property type="entry name" value="INNER MEMBRANE PROTEIN RCLC"/>
    <property type="match status" value="1"/>
</dbReference>
<name>A0ABY7VHA4_9GAMM</name>
<dbReference type="Proteomes" id="UP001215231">
    <property type="component" value="Chromosome"/>
</dbReference>
<keyword evidence="3" id="KW-1185">Reference proteome</keyword>
<feature type="transmembrane region" description="Helical" evidence="1">
    <location>
        <begin position="217"/>
        <end position="239"/>
    </location>
</feature>
<dbReference type="PANTHER" id="PTHR40106">
    <property type="entry name" value="INNER MEMBRANE PROTEIN RCLC"/>
    <property type="match status" value="1"/>
</dbReference>
<keyword evidence="1" id="KW-0812">Transmembrane</keyword>
<keyword evidence="1" id="KW-1133">Transmembrane helix</keyword>
<dbReference type="EMBL" id="CP059693">
    <property type="protein sequence ID" value="WDE13094.1"/>
    <property type="molecule type" value="Genomic_DNA"/>
</dbReference>